<dbReference type="InterPro" id="IPR002637">
    <property type="entry name" value="RdgB/HAM1"/>
</dbReference>
<dbReference type="Pfam" id="PF01725">
    <property type="entry name" value="Ham1p_like"/>
    <property type="match status" value="1"/>
</dbReference>
<dbReference type="InterPro" id="IPR029001">
    <property type="entry name" value="ITPase-like_fam"/>
</dbReference>
<evidence type="ECO:0000313" key="4">
    <source>
        <dbReference type="Proteomes" id="UP000481872"/>
    </source>
</evidence>
<sequence length="184" mass="21004">MDIIYVTGNNLKFEIAKKVFEGSNINLIQKNLDTPEIQSFNVCDVAAYSAKWASEKLNSSVIVTDAGFYVNSLRGFPGPYIKYINSWLSAEEILKMLENKEDRSICIRECLVYCSKDGEVKVFEHETKGEIIRKIICEKGSSIDKIVIPEGLNCTLSELTEEESIAFWSRNSNDKDFKKWIETH</sequence>
<name>A0A6M0H3Y1_9CLOT</name>
<dbReference type="GO" id="GO:0047429">
    <property type="term" value="F:nucleoside triphosphate diphosphatase activity"/>
    <property type="evidence" value="ECO:0007669"/>
    <property type="project" value="InterPro"/>
</dbReference>
<evidence type="ECO:0000313" key="3">
    <source>
        <dbReference type="EMBL" id="NEU04968.1"/>
    </source>
</evidence>
<reference evidence="3 4" key="1">
    <citation type="submission" date="2020-02" db="EMBL/GenBank/DDBJ databases">
        <title>Genome assembly of a novel Clostridium senegalense strain.</title>
        <authorList>
            <person name="Gupta T.B."/>
            <person name="Jauregui R."/>
            <person name="Maclean P."/>
            <person name="Nawarathana A."/>
            <person name="Brightwell G."/>
        </authorList>
    </citation>
    <scope>NUCLEOTIDE SEQUENCE [LARGE SCALE GENOMIC DNA]</scope>
    <source>
        <strain evidence="3 4">AGRFS4</strain>
    </source>
</reference>
<evidence type="ECO:0000256" key="2">
    <source>
        <dbReference type="ARBA" id="ARBA00022801"/>
    </source>
</evidence>
<dbReference type="Proteomes" id="UP000481872">
    <property type="component" value="Unassembled WGS sequence"/>
</dbReference>
<dbReference type="PANTHER" id="PTHR11067">
    <property type="entry name" value="INOSINE TRIPHOSPHATE PYROPHOSPHATASE/HAM1 PROTEIN"/>
    <property type="match status" value="1"/>
</dbReference>
<dbReference type="RefSeq" id="WP_199869898.1">
    <property type="nucleotide sequence ID" value="NZ_JAAGPU010000014.1"/>
</dbReference>
<evidence type="ECO:0008006" key="5">
    <source>
        <dbReference type="Google" id="ProtNLM"/>
    </source>
</evidence>
<dbReference type="SUPFAM" id="SSF52972">
    <property type="entry name" value="ITPase-like"/>
    <property type="match status" value="1"/>
</dbReference>
<comment type="similarity">
    <text evidence="1">Belongs to the HAM1 NTPase family.</text>
</comment>
<accession>A0A6M0H3Y1</accession>
<dbReference type="AlphaFoldDB" id="A0A6M0H3Y1"/>
<gene>
    <name evidence="3" type="ORF">G3M99_08895</name>
</gene>
<dbReference type="Gene3D" id="3.90.950.10">
    <property type="match status" value="1"/>
</dbReference>
<dbReference type="GO" id="GO:0005737">
    <property type="term" value="C:cytoplasm"/>
    <property type="evidence" value="ECO:0007669"/>
    <property type="project" value="TreeGrafter"/>
</dbReference>
<keyword evidence="2" id="KW-0378">Hydrolase</keyword>
<organism evidence="3 4">
    <name type="scientific">Clostridium senegalense</name>
    <dbReference type="NCBI Taxonomy" id="1465809"/>
    <lineage>
        <taxon>Bacteria</taxon>
        <taxon>Bacillati</taxon>
        <taxon>Bacillota</taxon>
        <taxon>Clostridia</taxon>
        <taxon>Eubacteriales</taxon>
        <taxon>Clostridiaceae</taxon>
        <taxon>Clostridium</taxon>
    </lineage>
</organism>
<dbReference type="GO" id="GO:0009143">
    <property type="term" value="P:nucleoside triphosphate catabolic process"/>
    <property type="evidence" value="ECO:0007669"/>
    <property type="project" value="InterPro"/>
</dbReference>
<keyword evidence="4" id="KW-1185">Reference proteome</keyword>
<proteinExistence type="inferred from homology"/>
<dbReference type="PANTHER" id="PTHR11067:SF9">
    <property type="entry name" value="INOSINE TRIPHOSPHATE PYROPHOSPHATASE"/>
    <property type="match status" value="1"/>
</dbReference>
<protein>
    <recommendedName>
        <fullName evidence="5">Non-canonical purine NTP pyrophosphatase</fullName>
    </recommendedName>
</protein>
<dbReference type="EMBL" id="JAAGPU010000014">
    <property type="protein sequence ID" value="NEU04968.1"/>
    <property type="molecule type" value="Genomic_DNA"/>
</dbReference>
<evidence type="ECO:0000256" key="1">
    <source>
        <dbReference type="ARBA" id="ARBA00008023"/>
    </source>
</evidence>
<comment type="caution">
    <text evidence="3">The sequence shown here is derived from an EMBL/GenBank/DDBJ whole genome shotgun (WGS) entry which is preliminary data.</text>
</comment>